<keyword evidence="3" id="KW-1185">Reference proteome</keyword>
<evidence type="ECO:0000259" key="1">
    <source>
        <dbReference type="PROSITE" id="PS51819"/>
    </source>
</evidence>
<evidence type="ECO:0000313" key="2">
    <source>
        <dbReference type="EMBL" id="SDL05673.1"/>
    </source>
</evidence>
<dbReference type="EMBL" id="FNFY01000019">
    <property type="protein sequence ID" value="SDL05673.1"/>
    <property type="molecule type" value="Genomic_DNA"/>
</dbReference>
<dbReference type="PANTHER" id="PTHR36110:SF4">
    <property type="entry name" value="RING-CLEAVING DIOXYGENASE MHQA-RELATED"/>
    <property type="match status" value="1"/>
</dbReference>
<dbReference type="Proteomes" id="UP000199008">
    <property type="component" value="Unassembled WGS sequence"/>
</dbReference>
<feature type="domain" description="VOC" evidence="1">
    <location>
        <begin position="5"/>
        <end position="131"/>
    </location>
</feature>
<proteinExistence type="predicted"/>
<dbReference type="InterPro" id="IPR052537">
    <property type="entry name" value="Extradiol_RC_dioxygenase"/>
</dbReference>
<dbReference type="Gene3D" id="3.10.180.10">
    <property type="entry name" value="2,3-Dihydroxybiphenyl 1,2-Dioxygenase, domain 1"/>
    <property type="match status" value="2"/>
</dbReference>
<dbReference type="Pfam" id="PF00903">
    <property type="entry name" value="Glyoxalase"/>
    <property type="match status" value="1"/>
</dbReference>
<dbReference type="InterPro" id="IPR029068">
    <property type="entry name" value="Glyas_Bleomycin-R_OHBP_Dase"/>
</dbReference>
<organism evidence="2 3">
    <name type="scientific">Lacicoccus qingdaonensis</name>
    <dbReference type="NCBI Taxonomy" id="576118"/>
    <lineage>
        <taxon>Bacteria</taxon>
        <taxon>Bacillati</taxon>
        <taxon>Bacillota</taxon>
        <taxon>Bacilli</taxon>
        <taxon>Bacillales</taxon>
        <taxon>Salinicoccaceae</taxon>
        <taxon>Lacicoccus</taxon>
    </lineage>
</organism>
<protein>
    <submittedName>
        <fullName evidence="2">Glyoxalase family protein</fullName>
    </submittedName>
</protein>
<gene>
    <name evidence="2" type="ORF">SAMN05216216_11956</name>
</gene>
<dbReference type="RefSeq" id="WP_092987193.1">
    <property type="nucleotide sequence ID" value="NZ_FNFY01000019.1"/>
</dbReference>
<dbReference type="InterPro" id="IPR004360">
    <property type="entry name" value="Glyas_Fos-R_dOase_dom"/>
</dbReference>
<evidence type="ECO:0000313" key="3">
    <source>
        <dbReference type="Proteomes" id="UP000199008"/>
    </source>
</evidence>
<name>A0A1G9GZG1_9BACL</name>
<reference evidence="3" key="1">
    <citation type="submission" date="2016-10" db="EMBL/GenBank/DDBJ databases">
        <authorList>
            <person name="Varghese N."/>
            <person name="Submissions S."/>
        </authorList>
    </citation>
    <scope>NUCLEOTIDE SEQUENCE [LARGE SCALE GENOMIC DNA]</scope>
    <source>
        <strain evidence="3">CGMCC 1.8895</strain>
    </source>
</reference>
<dbReference type="STRING" id="576118.SAMN05216216_11956"/>
<dbReference type="SUPFAM" id="SSF54593">
    <property type="entry name" value="Glyoxalase/Bleomycin resistance protein/Dihydroxybiphenyl dioxygenase"/>
    <property type="match status" value="1"/>
</dbReference>
<dbReference type="PANTHER" id="PTHR36110">
    <property type="entry name" value="RING-CLEAVING DIOXYGENASE MHQE-RELATED"/>
    <property type="match status" value="1"/>
</dbReference>
<feature type="domain" description="VOC" evidence="1">
    <location>
        <begin position="153"/>
        <end position="270"/>
    </location>
</feature>
<dbReference type="OrthoDB" id="9785698at2"/>
<dbReference type="InterPro" id="IPR037523">
    <property type="entry name" value="VOC_core"/>
</dbReference>
<accession>A0A1G9GZG1</accession>
<sequence>MSVKGLHHVSAITKEVLDNHDFYTKILGLRLVKKTVNQDEPSMYHLFYADYKGTPGTDITFFEIGRSSKYQPGTNSISRTVFRVPSLESLEYFKERFQKKGVYTEGIIERFGYTYMNFSDYENHRLALIVDPDYDESEPFAGTDIPQEFSITGIKAVEVTVQYLKPMILFLEMLGGKVAGEWDDETVEAEVKFGEDSVFIIENRTSQIEKEGFGSVHHFALRVSDEAALEKVLETVNAEKWRNSGIVDRFYFKAIYIKAVGDITVEISTEDPGFTVDERLEALGESLSLPPDLEKDRDFIELYMIPIN</sequence>
<dbReference type="AlphaFoldDB" id="A0A1G9GZG1"/>
<dbReference type="PROSITE" id="PS51819">
    <property type="entry name" value="VOC"/>
    <property type="match status" value="2"/>
</dbReference>